<dbReference type="Proteomes" id="UP001239111">
    <property type="component" value="Chromosome 4"/>
</dbReference>
<proteinExistence type="predicted"/>
<keyword evidence="2" id="KW-1185">Reference proteome</keyword>
<dbReference type="EMBL" id="CM056744">
    <property type="protein sequence ID" value="KAJ8665776.1"/>
    <property type="molecule type" value="Genomic_DNA"/>
</dbReference>
<protein>
    <submittedName>
        <fullName evidence="1">Uncharacterized protein</fullName>
    </submittedName>
</protein>
<gene>
    <name evidence="1" type="ORF">QAD02_007438</name>
</gene>
<reference evidence="1" key="1">
    <citation type="submission" date="2023-04" db="EMBL/GenBank/DDBJ databases">
        <title>A chromosome-level genome assembly of the parasitoid wasp Eretmocerus hayati.</title>
        <authorList>
            <person name="Zhong Y."/>
            <person name="Liu S."/>
            <person name="Liu Y."/>
        </authorList>
    </citation>
    <scope>NUCLEOTIDE SEQUENCE</scope>
    <source>
        <strain evidence="1">ZJU_SS_LIU_2023</strain>
    </source>
</reference>
<evidence type="ECO:0000313" key="2">
    <source>
        <dbReference type="Proteomes" id="UP001239111"/>
    </source>
</evidence>
<accession>A0ACC2N4F8</accession>
<sequence length="179" mass="19889">MEEIVVVWLGNKQKFALVRENSVTPQGTSRMSSVLDNNHDDKCASASPVPIPTRDAETILGASPKFLQQLATIAVGSQPPATHRKLSPCPPSPMLKEITNKNGREGACGVQVGDKTCIAAAVHGAPDTRQPTTHSRQQQQKRSERKIAVQFEAEEQHTYTRMQQWTRAWPIHRGFRAYH</sequence>
<evidence type="ECO:0000313" key="1">
    <source>
        <dbReference type="EMBL" id="KAJ8665776.1"/>
    </source>
</evidence>
<comment type="caution">
    <text evidence="1">The sequence shown here is derived from an EMBL/GenBank/DDBJ whole genome shotgun (WGS) entry which is preliminary data.</text>
</comment>
<name>A0ACC2N4F8_9HYME</name>
<organism evidence="1 2">
    <name type="scientific">Eretmocerus hayati</name>
    <dbReference type="NCBI Taxonomy" id="131215"/>
    <lineage>
        <taxon>Eukaryota</taxon>
        <taxon>Metazoa</taxon>
        <taxon>Ecdysozoa</taxon>
        <taxon>Arthropoda</taxon>
        <taxon>Hexapoda</taxon>
        <taxon>Insecta</taxon>
        <taxon>Pterygota</taxon>
        <taxon>Neoptera</taxon>
        <taxon>Endopterygota</taxon>
        <taxon>Hymenoptera</taxon>
        <taxon>Apocrita</taxon>
        <taxon>Proctotrupomorpha</taxon>
        <taxon>Chalcidoidea</taxon>
        <taxon>Aphelinidae</taxon>
        <taxon>Aphelininae</taxon>
        <taxon>Eretmocerus</taxon>
    </lineage>
</organism>